<accession>A0A8J9VDH8</accession>
<dbReference type="InterPro" id="IPR009060">
    <property type="entry name" value="UBA-like_sf"/>
</dbReference>
<proteinExistence type="inferred from homology"/>
<dbReference type="Proteomes" id="UP000838878">
    <property type="component" value="Chromosome 8"/>
</dbReference>
<feature type="non-terminal residue" evidence="3">
    <location>
        <position position="149"/>
    </location>
</feature>
<comment type="similarity">
    <text evidence="1">Belongs to the UBALD family.</text>
</comment>
<evidence type="ECO:0000313" key="3">
    <source>
        <dbReference type="EMBL" id="CAH0729752.1"/>
    </source>
</evidence>
<dbReference type="SUPFAM" id="SSF46934">
    <property type="entry name" value="UBA-like"/>
    <property type="match status" value="1"/>
</dbReference>
<dbReference type="OrthoDB" id="6093553at2759"/>
<protein>
    <recommendedName>
        <fullName evidence="2">UBA-like domain-containing protein</fullName>
    </recommendedName>
</protein>
<dbReference type="AlphaFoldDB" id="A0A8J9VDH8"/>
<dbReference type="Gene3D" id="1.10.8.10">
    <property type="entry name" value="DNA helicase RuvA subunit, C-terminal domain"/>
    <property type="match status" value="1"/>
</dbReference>
<gene>
    <name evidence="3" type="ORF">BINO364_LOCUS14808</name>
</gene>
<dbReference type="PANTHER" id="PTHR31993:SF4">
    <property type="entry name" value="UBA-LIKE DOMAIN-CONTAINING PROTEIN"/>
    <property type="match status" value="1"/>
</dbReference>
<dbReference type="PANTHER" id="PTHR31993">
    <property type="entry name" value="UBA-LIKE DOMAIN-CONTAINING PROTEIN 2"/>
    <property type="match status" value="1"/>
</dbReference>
<keyword evidence="4" id="KW-1185">Reference proteome</keyword>
<dbReference type="PROSITE" id="PS51257">
    <property type="entry name" value="PROKAR_LIPOPROTEIN"/>
    <property type="match status" value="1"/>
</dbReference>
<sequence length="149" mass="16008">MDSLREQVMINQFVLAAGCAREQAKQLLQAAHWQFETALSIFFQEVAIPSGANGIAAQHYHQQLMTPCNTPATPPNFPDALAAFSRLSTTGSPNNTSGGVSGMAPPVSPLATHPPPQMQMNTFATTPNPQSNYTPLSCSTAICREHMPR</sequence>
<evidence type="ECO:0000259" key="2">
    <source>
        <dbReference type="Pfam" id="PF22566"/>
    </source>
</evidence>
<dbReference type="InterPro" id="IPR054109">
    <property type="entry name" value="UBA_8"/>
</dbReference>
<feature type="domain" description="UBA-like" evidence="2">
    <location>
        <begin position="5"/>
        <end position="48"/>
    </location>
</feature>
<reference evidence="3" key="1">
    <citation type="submission" date="2021-12" db="EMBL/GenBank/DDBJ databases">
        <authorList>
            <person name="Martin H S."/>
        </authorList>
    </citation>
    <scope>NUCLEOTIDE SEQUENCE</scope>
</reference>
<dbReference type="Pfam" id="PF22566">
    <property type="entry name" value="UBA_8"/>
    <property type="match status" value="1"/>
</dbReference>
<evidence type="ECO:0000313" key="4">
    <source>
        <dbReference type="Proteomes" id="UP000838878"/>
    </source>
</evidence>
<name>A0A8J9VDH8_9NEOP</name>
<dbReference type="EMBL" id="OV170228">
    <property type="protein sequence ID" value="CAH0729752.1"/>
    <property type="molecule type" value="Genomic_DNA"/>
</dbReference>
<dbReference type="InterPro" id="IPR039310">
    <property type="entry name" value="UBALD1/2"/>
</dbReference>
<dbReference type="CDD" id="cd14343">
    <property type="entry name" value="UBA_F100B_like"/>
    <property type="match status" value="1"/>
</dbReference>
<evidence type="ECO:0000256" key="1">
    <source>
        <dbReference type="ARBA" id="ARBA00006090"/>
    </source>
</evidence>
<organism evidence="3 4">
    <name type="scientific">Brenthis ino</name>
    <name type="common">lesser marbled fritillary</name>
    <dbReference type="NCBI Taxonomy" id="405034"/>
    <lineage>
        <taxon>Eukaryota</taxon>
        <taxon>Metazoa</taxon>
        <taxon>Ecdysozoa</taxon>
        <taxon>Arthropoda</taxon>
        <taxon>Hexapoda</taxon>
        <taxon>Insecta</taxon>
        <taxon>Pterygota</taxon>
        <taxon>Neoptera</taxon>
        <taxon>Endopterygota</taxon>
        <taxon>Lepidoptera</taxon>
        <taxon>Glossata</taxon>
        <taxon>Ditrysia</taxon>
        <taxon>Papilionoidea</taxon>
        <taxon>Nymphalidae</taxon>
        <taxon>Heliconiinae</taxon>
        <taxon>Argynnini</taxon>
        <taxon>Brenthis</taxon>
    </lineage>
</organism>